<evidence type="ECO:0000313" key="3">
    <source>
        <dbReference type="Proteomes" id="UP001149400"/>
    </source>
</evidence>
<name>A0ABT5R1N0_9GAMM</name>
<dbReference type="InterPro" id="IPR004360">
    <property type="entry name" value="Glyas_Fos-R_dOase_dom"/>
</dbReference>
<dbReference type="Proteomes" id="UP001149400">
    <property type="component" value="Unassembled WGS sequence"/>
</dbReference>
<evidence type="ECO:0000259" key="1">
    <source>
        <dbReference type="PROSITE" id="PS51819"/>
    </source>
</evidence>
<dbReference type="PROSITE" id="PS51819">
    <property type="entry name" value="VOC"/>
    <property type="match status" value="1"/>
</dbReference>
<dbReference type="Pfam" id="PF00903">
    <property type="entry name" value="Glyoxalase"/>
    <property type="match status" value="1"/>
</dbReference>
<dbReference type="Gene3D" id="3.10.180.10">
    <property type="entry name" value="2,3-Dihydroxybiphenyl 1,2-Dioxygenase, domain 1"/>
    <property type="match status" value="1"/>
</dbReference>
<dbReference type="InterPro" id="IPR037523">
    <property type="entry name" value="VOC_core"/>
</dbReference>
<gene>
    <name evidence="2" type="ORF">LRP50_13635</name>
</gene>
<dbReference type="RefSeq" id="WP_274165008.1">
    <property type="nucleotide sequence ID" value="NZ_JAJUBC010000014.1"/>
</dbReference>
<protein>
    <submittedName>
        <fullName evidence="2">VOC family protein</fullName>
    </submittedName>
</protein>
<accession>A0ABT5R1N0</accession>
<dbReference type="InterPro" id="IPR029068">
    <property type="entry name" value="Glyas_Bleomycin-R_OHBP_Dase"/>
</dbReference>
<keyword evidence="3" id="KW-1185">Reference proteome</keyword>
<dbReference type="CDD" id="cd06587">
    <property type="entry name" value="VOC"/>
    <property type="match status" value="1"/>
</dbReference>
<dbReference type="SUPFAM" id="SSF54593">
    <property type="entry name" value="Glyoxalase/Bleomycin resistance protein/Dihydroxybiphenyl dioxygenase"/>
    <property type="match status" value="1"/>
</dbReference>
<comment type="caution">
    <text evidence="2">The sequence shown here is derived from an EMBL/GenBank/DDBJ whole genome shotgun (WGS) entry which is preliminary data.</text>
</comment>
<proteinExistence type="predicted"/>
<dbReference type="EMBL" id="JAJUBC010000014">
    <property type="protein sequence ID" value="MDD1794178.1"/>
    <property type="molecule type" value="Genomic_DNA"/>
</dbReference>
<feature type="domain" description="VOC" evidence="1">
    <location>
        <begin position="4"/>
        <end position="125"/>
    </location>
</feature>
<evidence type="ECO:0000313" key="2">
    <source>
        <dbReference type="EMBL" id="MDD1794178.1"/>
    </source>
</evidence>
<reference evidence="2" key="1">
    <citation type="submission" date="2021-12" db="EMBL/GenBank/DDBJ databases">
        <title>Enterovibrio ZSDZ35 sp. nov. and Enterovibrio ZSDZ42 sp. nov., isolated from coastal seawater in Qingdao.</title>
        <authorList>
            <person name="Zhang P."/>
        </authorList>
    </citation>
    <scope>NUCLEOTIDE SEQUENCE</scope>
    <source>
        <strain evidence="2">ZSDZ42</strain>
    </source>
</reference>
<sequence>MSSYVEHANITVNDISRTIAFLQTAMPDFSVRGEGKDEDRAWCHIGTDISYIALQQEGIDKPIERIPNYHLGVNHIGFVVEDATRVAENLKTAGFEQVSFDKSHPSRKRAYFYDNDGIEWEFIEYLTEDFGSRNDYVL</sequence>
<organism evidence="2 3">
    <name type="scientific">Enterovibrio gelatinilyticus</name>
    <dbReference type="NCBI Taxonomy" id="2899819"/>
    <lineage>
        <taxon>Bacteria</taxon>
        <taxon>Pseudomonadati</taxon>
        <taxon>Pseudomonadota</taxon>
        <taxon>Gammaproteobacteria</taxon>
        <taxon>Vibrionales</taxon>
        <taxon>Vibrionaceae</taxon>
        <taxon>Enterovibrio</taxon>
    </lineage>
</organism>